<comment type="caution">
    <text evidence="2">The sequence shown here is derived from an EMBL/GenBank/DDBJ whole genome shotgun (WGS) entry which is preliminary data.</text>
</comment>
<evidence type="ECO:0000313" key="3">
    <source>
        <dbReference type="Proteomes" id="UP000226420"/>
    </source>
</evidence>
<accession>A0AAJ4W7C9</accession>
<feature type="signal peptide" evidence="1">
    <location>
        <begin position="1"/>
        <end position="25"/>
    </location>
</feature>
<sequence length="184" mass="20511">MISIRKLLWASIVCLASLCSSFTSALAGAPGPYRLVFLDISEPPYQDGQKLAIELRKLDKLPQEQNSTCFLCNGAQDNYEIGSLYLYSIPVGLSVEELRKAVNGDDNAKRSMQTVLEKFVDHRGVGVDGILIYLHQEGKVTIYTMDRKVGSKLESISKPVKSHLLHSSLDTLLEKAAWKLERRV</sequence>
<dbReference type="Proteomes" id="UP000226420">
    <property type="component" value="Unassembled WGS sequence"/>
</dbReference>
<gene>
    <name evidence="2" type="ORF">SAMN02745723_10140</name>
</gene>
<evidence type="ECO:0008006" key="4">
    <source>
        <dbReference type="Google" id="ProtNLM"/>
    </source>
</evidence>
<reference evidence="2 3" key="1">
    <citation type="submission" date="2016-10" db="EMBL/GenBank/DDBJ databases">
        <authorList>
            <person name="Varghese N."/>
            <person name="Submissions S."/>
        </authorList>
    </citation>
    <scope>NUCLEOTIDE SEQUENCE [LARGE SCALE GENOMIC DNA]</scope>
    <source>
        <strain evidence="2 3">DSM 5563</strain>
    </source>
</reference>
<feature type="chain" id="PRO_5042587874" description="DUF2380 domain-containing protein" evidence="1">
    <location>
        <begin position="26"/>
        <end position="184"/>
    </location>
</feature>
<name>A0AAJ4W7C9_9GAMM</name>
<dbReference type="EMBL" id="FOLW01000001">
    <property type="protein sequence ID" value="SFB96136.1"/>
    <property type="molecule type" value="Genomic_DNA"/>
</dbReference>
<evidence type="ECO:0000313" key="2">
    <source>
        <dbReference type="EMBL" id="SFB96136.1"/>
    </source>
</evidence>
<proteinExistence type="predicted"/>
<keyword evidence="1" id="KW-0732">Signal</keyword>
<protein>
    <recommendedName>
        <fullName evidence="4">DUF2380 domain-containing protein</fullName>
    </recommendedName>
</protein>
<dbReference type="AlphaFoldDB" id="A0AAJ4W7C9"/>
<organism evidence="2 3">
    <name type="scientific">Pragia fontium DSM 5563 = ATCC 49100</name>
    <dbReference type="NCBI Taxonomy" id="1122977"/>
    <lineage>
        <taxon>Bacteria</taxon>
        <taxon>Pseudomonadati</taxon>
        <taxon>Pseudomonadota</taxon>
        <taxon>Gammaproteobacteria</taxon>
        <taxon>Enterobacterales</taxon>
        <taxon>Budviciaceae</taxon>
        <taxon>Pragia</taxon>
    </lineage>
</organism>
<evidence type="ECO:0000256" key="1">
    <source>
        <dbReference type="SAM" id="SignalP"/>
    </source>
</evidence>
<dbReference type="RefSeq" id="WP_136655862.1">
    <property type="nucleotide sequence ID" value="NZ_FOLW01000001.1"/>
</dbReference>